<sequence>KFVLLELGKIYYKYGYKDMAKKEIMRSIKLFEIIDKQGADILQDTLFNCNS</sequence>
<organism evidence="1 2">
    <name type="scientific">Clostridium carboxidivorans P7</name>
    <dbReference type="NCBI Taxonomy" id="536227"/>
    <lineage>
        <taxon>Bacteria</taxon>
        <taxon>Bacillati</taxon>
        <taxon>Bacillota</taxon>
        <taxon>Clostridia</taxon>
        <taxon>Eubacteriales</taxon>
        <taxon>Clostridiaceae</taxon>
        <taxon>Clostridium</taxon>
    </lineage>
</organism>
<feature type="non-terminal residue" evidence="1">
    <location>
        <position position="1"/>
    </location>
</feature>
<gene>
    <name evidence="1" type="ORF">CcarbDRAFT_2280</name>
</gene>
<comment type="caution">
    <text evidence="1">The sequence shown here is derived from an EMBL/GenBank/DDBJ whole genome shotgun (WGS) entry which is preliminary data.</text>
</comment>
<evidence type="ECO:0000313" key="1">
    <source>
        <dbReference type="EMBL" id="EET87312.1"/>
    </source>
</evidence>
<protein>
    <submittedName>
        <fullName evidence="1">Glycosyl transferase, family 2</fullName>
    </submittedName>
</protein>
<name>C6PU13_9CLOT</name>
<keyword evidence="2" id="KW-1185">Reference proteome</keyword>
<proteinExistence type="predicted"/>
<dbReference type="GO" id="GO:0016740">
    <property type="term" value="F:transferase activity"/>
    <property type="evidence" value="ECO:0007669"/>
    <property type="project" value="UniProtKB-KW"/>
</dbReference>
<reference evidence="1 2" key="1">
    <citation type="submission" date="2009-06" db="EMBL/GenBank/DDBJ databases">
        <title>The draft genome of Clostridium carboxidivorans P7.</title>
        <authorList>
            <consortium name="US DOE Joint Genome Institute (JGI-PGF)"/>
            <person name="Lucas S."/>
            <person name="Copeland A."/>
            <person name="Lapidus A."/>
            <person name="Glavina del Rio T."/>
            <person name="Tice H."/>
            <person name="Bruce D."/>
            <person name="Goodwin L."/>
            <person name="Pitluck S."/>
            <person name="Larimer F."/>
            <person name="Land M.L."/>
            <person name="Hauser L."/>
            <person name="Hemme C.L."/>
        </authorList>
    </citation>
    <scope>NUCLEOTIDE SEQUENCE [LARGE SCALE GENOMIC DNA]</scope>
    <source>
        <strain evidence="1 2">P7</strain>
    </source>
</reference>
<keyword evidence="1" id="KW-0808">Transferase</keyword>
<dbReference type="EMBL" id="ACVI01000033">
    <property type="protein sequence ID" value="EET87312.1"/>
    <property type="molecule type" value="Genomic_DNA"/>
</dbReference>
<evidence type="ECO:0000313" key="2">
    <source>
        <dbReference type="Proteomes" id="UP000004198"/>
    </source>
</evidence>
<accession>C6PU13</accession>
<dbReference type="Proteomes" id="UP000004198">
    <property type="component" value="Unassembled WGS sequence"/>
</dbReference>
<dbReference type="AlphaFoldDB" id="C6PU13"/>